<feature type="domain" description="DNA/RNA-binding protein Alba-like" evidence="2">
    <location>
        <begin position="68"/>
        <end position="116"/>
    </location>
</feature>
<keyword evidence="4" id="KW-1185">Reference proteome</keyword>
<evidence type="ECO:0000259" key="2">
    <source>
        <dbReference type="Pfam" id="PF01918"/>
    </source>
</evidence>
<dbReference type="STRING" id="1230905.A0A1G4IUB9"/>
<evidence type="ECO:0000313" key="3">
    <source>
        <dbReference type="EMBL" id="SCU80527.1"/>
    </source>
</evidence>
<feature type="region of interest" description="Disordered" evidence="1">
    <location>
        <begin position="1"/>
        <end position="20"/>
    </location>
</feature>
<gene>
    <name evidence="3" type="ORF">LAMI_0B02784G</name>
</gene>
<sequence>MTETQKRQPQGLSHDTRNSKSSAGMLFFEGKPTQLSPKDTVKCFKYIEKEVLRSLVSEKLLAESYVKYVSKNTQIKDFVAELQQRCTDSHQSILLYSYGAHVQKAVTVVEIFKKEMRRGDADDAPAQKGGIKQYNALSCFVNVVQGRNELLERKLNIPVLIVALVPSEREFSFPKFTPQ</sequence>
<dbReference type="GO" id="GO:0003676">
    <property type="term" value="F:nucleic acid binding"/>
    <property type="evidence" value="ECO:0007669"/>
    <property type="project" value="InterPro"/>
</dbReference>
<dbReference type="InterPro" id="IPR036882">
    <property type="entry name" value="Alba-like_dom_sf"/>
</dbReference>
<name>A0A1G4IUB9_9SACH</name>
<dbReference type="EMBL" id="LT598464">
    <property type="protein sequence ID" value="SCU80527.1"/>
    <property type="molecule type" value="Genomic_DNA"/>
</dbReference>
<evidence type="ECO:0000313" key="4">
    <source>
        <dbReference type="Proteomes" id="UP000191024"/>
    </source>
</evidence>
<dbReference type="OrthoDB" id="4033941at2759"/>
<protein>
    <submittedName>
        <fullName evidence="3">LAMI_0B02784g1_1</fullName>
    </submittedName>
</protein>
<evidence type="ECO:0000256" key="1">
    <source>
        <dbReference type="SAM" id="MobiDB-lite"/>
    </source>
</evidence>
<organism evidence="3 4">
    <name type="scientific">Lachancea mirantina</name>
    <dbReference type="NCBI Taxonomy" id="1230905"/>
    <lineage>
        <taxon>Eukaryota</taxon>
        <taxon>Fungi</taxon>
        <taxon>Dikarya</taxon>
        <taxon>Ascomycota</taxon>
        <taxon>Saccharomycotina</taxon>
        <taxon>Saccharomycetes</taxon>
        <taxon>Saccharomycetales</taxon>
        <taxon>Saccharomycetaceae</taxon>
        <taxon>Lachancea</taxon>
    </lineage>
</organism>
<dbReference type="Proteomes" id="UP000191024">
    <property type="component" value="Chromosome B"/>
</dbReference>
<dbReference type="SUPFAM" id="SSF82704">
    <property type="entry name" value="AlbA-like"/>
    <property type="match status" value="1"/>
</dbReference>
<proteinExistence type="predicted"/>
<accession>A0A1G4IUB9</accession>
<dbReference type="InterPro" id="IPR002775">
    <property type="entry name" value="DNA/RNA-bd_Alba-like"/>
</dbReference>
<dbReference type="Pfam" id="PF01918">
    <property type="entry name" value="Alba"/>
    <property type="match status" value="1"/>
</dbReference>
<dbReference type="AlphaFoldDB" id="A0A1G4IUB9"/>
<reference evidence="3 4" key="1">
    <citation type="submission" date="2016-03" db="EMBL/GenBank/DDBJ databases">
        <authorList>
            <person name="Devillers H."/>
        </authorList>
    </citation>
    <scope>NUCLEOTIDE SEQUENCE [LARGE SCALE GENOMIC DNA]</scope>
    <source>
        <strain evidence="3">CBS 11717</strain>
    </source>
</reference>